<dbReference type="AlphaFoldDB" id="A0A7J7P5Z5"/>
<dbReference type="FunFam" id="1.10.510.10:FF:000431">
    <property type="entry name" value="Putative inactive leucine-rich repeat receptor-like protein kinase"/>
    <property type="match status" value="1"/>
</dbReference>
<evidence type="ECO:0000256" key="11">
    <source>
        <dbReference type="SAM" id="Phobius"/>
    </source>
</evidence>
<evidence type="ECO:0000256" key="1">
    <source>
        <dbReference type="ARBA" id="ARBA00004479"/>
    </source>
</evidence>
<feature type="compositionally biased region" description="Low complexity" evidence="10">
    <location>
        <begin position="788"/>
        <end position="809"/>
    </location>
</feature>
<keyword evidence="6 11" id="KW-1133">Transmembrane helix</keyword>
<keyword evidence="5" id="KW-0677">Repeat</keyword>
<dbReference type="SUPFAM" id="SSF52058">
    <property type="entry name" value="L domain-like"/>
    <property type="match status" value="1"/>
</dbReference>
<sequence length="809" mass="89929">MSSKLRTPCNVSLKLSCSLIMGMYLFLILLFSIPCYTQQLQTSHAHTLLRIQKLLNFPSVLNKWDNNTDFCNIEPTMSLTVVCYEDSITQLLIMGDNGGSSSTMASLPPNFSIDSFFTTLVRLPSLKVLSLVSLGLWGSLPAKISRLSSLEILNVSSNFLYGVVPEEVSSLRNLQTLMLDDNMFNGRVPEWMGEFPRLAVLSLRNNSFTGSLPNSLKTLATLRVIALSMNKLSGEVPDLSSLTHLQVLDLEDNYFGPKFPILASNLVRLVLRKNTFRSAIPDEVNSYYQLERLDVSLNRFVGPFPKSLLSLPSITYLNIAQNKFTGMLLENLSCNAGLGFVDLSSNLLTGNLPSCLVSDSHKNKVVRYASNCLSTTTDDQSQHPYFFCRNEALAVGLFSHKQNKSRRNARAILASIILGALFGGFLLVGLIFYLFVRRDIVKRIMKRPPTRLIKEKVSTGYTSKLLSDARYISQTMRLGALGLPAYRTFSLEELEEATNNFNTSTFLGEGSHGQMYKGRLNDGSFVAIRCLKLKKSHSTQNFMHHIDLISKLRHCHLVSALGHCFECYLDDSSVSRIFLVFEYVSNGTLRGCISDGVAGQVHTWIQRIAAAIGVAKGIQFLHTGIVPGVFSNNLKITDILLDQNLVTKISSYNLPLLTENMKKVGTRVSYGGLKEVGPSGTVHEDKIDIYDFGVILLEIIIGRPIMSKHEVDILKDQLQISLTTDDASRRNIVDPVICKACSDESLRTVMDICNRCICNEPTERPSIEDVLWNLQFAAQVQDEWKGDSSSSKQSPVSSSQLPSLQLTSQ</sequence>
<feature type="region of interest" description="Disordered" evidence="10">
    <location>
        <begin position="785"/>
        <end position="809"/>
    </location>
</feature>
<keyword evidence="8" id="KW-0675">Receptor</keyword>
<evidence type="ECO:0000256" key="8">
    <source>
        <dbReference type="ARBA" id="ARBA00023170"/>
    </source>
</evidence>
<gene>
    <name evidence="13" type="ORF">GIB67_031284</name>
</gene>
<keyword evidence="9" id="KW-0325">Glycoprotein</keyword>
<evidence type="ECO:0000256" key="4">
    <source>
        <dbReference type="ARBA" id="ARBA00022729"/>
    </source>
</evidence>
<name>A0A7J7P5Z5_9MAGN</name>
<dbReference type="InterPro" id="IPR032675">
    <property type="entry name" value="LRR_dom_sf"/>
</dbReference>
<evidence type="ECO:0000256" key="9">
    <source>
        <dbReference type="ARBA" id="ARBA00023180"/>
    </source>
</evidence>
<dbReference type="InterPro" id="IPR011009">
    <property type="entry name" value="Kinase-like_dom_sf"/>
</dbReference>
<dbReference type="GO" id="GO:0016020">
    <property type="term" value="C:membrane"/>
    <property type="evidence" value="ECO:0007669"/>
    <property type="project" value="UniProtKB-SubCell"/>
</dbReference>
<dbReference type="InterPro" id="IPR000719">
    <property type="entry name" value="Prot_kinase_dom"/>
</dbReference>
<dbReference type="FunFam" id="3.80.10.10:FF:000155">
    <property type="entry name" value="Putative inactive leucine-rich repeat receptor-like protein kinase"/>
    <property type="match status" value="1"/>
</dbReference>
<dbReference type="Gene3D" id="1.10.510.10">
    <property type="entry name" value="Transferase(Phosphotransferase) domain 1"/>
    <property type="match status" value="1"/>
</dbReference>
<keyword evidence="14" id="KW-1185">Reference proteome</keyword>
<feature type="transmembrane region" description="Helical" evidence="11">
    <location>
        <begin position="12"/>
        <end position="33"/>
    </location>
</feature>
<feature type="transmembrane region" description="Helical" evidence="11">
    <location>
        <begin position="411"/>
        <end position="436"/>
    </location>
</feature>
<keyword evidence="2" id="KW-0433">Leucine-rich repeat</keyword>
<protein>
    <recommendedName>
        <fullName evidence="12">Protein kinase domain-containing protein</fullName>
    </recommendedName>
</protein>
<dbReference type="Pfam" id="PF00069">
    <property type="entry name" value="Pkinase"/>
    <property type="match status" value="1"/>
</dbReference>
<evidence type="ECO:0000256" key="10">
    <source>
        <dbReference type="SAM" id="MobiDB-lite"/>
    </source>
</evidence>
<dbReference type="InterPro" id="IPR051824">
    <property type="entry name" value="LRR_Rcpt-Like_S/T_Kinase"/>
</dbReference>
<dbReference type="PANTHER" id="PTHR48006:SF84">
    <property type="entry name" value="REPEAT TRANSMEMBRANE PROTEIN KINASE, PUTATIVE, EXPRESSED-RELATED"/>
    <property type="match status" value="1"/>
</dbReference>
<keyword evidence="7 11" id="KW-0472">Membrane</keyword>
<comment type="subcellular location">
    <subcellularLocation>
        <location evidence="1">Membrane</location>
        <topology evidence="1">Single-pass type I membrane protein</topology>
    </subcellularLocation>
</comment>
<evidence type="ECO:0000313" key="13">
    <source>
        <dbReference type="EMBL" id="KAF6174760.1"/>
    </source>
</evidence>
<evidence type="ECO:0000256" key="3">
    <source>
        <dbReference type="ARBA" id="ARBA00022692"/>
    </source>
</evidence>
<evidence type="ECO:0000256" key="5">
    <source>
        <dbReference type="ARBA" id="ARBA00022737"/>
    </source>
</evidence>
<feature type="domain" description="Protein kinase" evidence="12">
    <location>
        <begin position="501"/>
        <end position="776"/>
    </location>
</feature>
<dbReference type="GO" id="GO:0005524">
    <property type="term" value="F:ATP binding"/>
    <property type="evidence" value="ECO:0007669"/>
    <property type="project" value="InterPro"/>
</dbReference>
<dbReference type="FunFam" id="3.80.10.10:FF:001001">
    <property type="entry name" value="Probable inactive leucine-rich repeat receptor-like protein kinase At3g03770"/>
    <property type="match status" value="1"/>
</dbReference>
<evidence type="ECO:0000259" key="12">
    <source>
        <dbReference type="PROSITE" id="PS50011"/>
    </source>
</evidence>
<evidence type="ECO:0000256" key="6">
    <source>
        <dbReference type="ARBA" id="ARBA00022989"/>
    </source>
</evidence>
<dbReference type="InterPro" id="IPR055414">
    <property type="entry name" value="LRR_R13L4/SHOC2-like"/>
</dbReference>
<comment type="caution">
    <text evidence="13">The sequence shown here is derived from an EMBL/GenBank/DDBJ whole genome shotgun (WGS) entry which is preliminary data.</text>
</comment>
<dbReference type="Pfam" id="PF23598">
    <property type="entry name" value="LRR_14"/>
    <property type="match status" value="1"/>
</dbReference>
<dbReference type="PROSITE" id="PS50011">
    <property type="entry name" value="PROTEIN_KINASE_DOM"/>
    <property type="match status" value="1"/>
</dbReference>
<dbReference type="Gene3D" id="3.30.200.20">
    <property type="entry name" value="Phosphorylase Kinase, domain 1"/>
    <property type="match status" value="1"/>
</dbReference>
<organism evidence="13 14">
    <name type="scientific">Kingdonia uniflora</name>
    <dbReference type="NCBI Taxonomy" id="39325"/>
    <lineage>
        <taxon>Eukaryota</taxon>
        <taxon>Viridiplantae</taxon>
        <taxon>Streptophyta</taxon>
        <taxon>Embryophyta</taxon>
        <taxon>Tracheophyta</taxon>
        <taxon>Spermatophyta</taxon>
        <taxon>Magnoliopsida</taxon>
        <taxon>Ranunculales</taxon>
        <taxon>Circaeasteraceae</taxon>
        <taxon>Kingdonia</taxon>
    </lineage>
</organism>
<dbReference type="Proteomes" id="UP000541444">
    <property type="component" value="Unassembled WGS sequence"/>
</dbReference>
<dbReference type="EMBL" id="JACGCM010000243">
    <property type="protein sequence ID" value="KAF6174760.1"/>
    <property type="molecule type" value="Genomic_DNA"/>
</dbReference>
<dbReference type="FunFam" id="3.30.200.20:FF:000285">
    <property type="entry name" value="Putative inactive leucine-rich repeat receptor-like protein kinase"/>
    <property type="match status" value="1"/>
</dbReference>
<dbReference type="PANTHER" id="PTHR48006">
    <property type="entry name" value="LEUCINE-RICH REPEAT-CONTAINING PROTEIN DDB_G0281931-RELATED"/>
    <property type="match status" value="1"/>
</dbReference>
<dbReference type="GO" id="GO:0004672">
    <property type="term" value="F:protein kinase activity"/>
    <property type="evidence" value="ECO:0007669"/>
    <property type="project" value="InterPro"/>
</dbReference>
<evidence type="ECO:0000256" key="7">
    <source>
        <dbReference type="ARBA" id="ARBA00023136"/>
    </source>
</evidence>
<dbReference type="SUPFAM" id="SSF56112">
    <property type="entry name" value="Protein kinase-like (PK-like)"/>
    <property type="match status" value="1"/>
</dbReference>
<dbReference type="OrthoDB" id="676979at2759"/>
<evidence type="ECO:0000256" key="2">
    <source>
        <dbReference type="ARBA" id="ARBA00022614"/>
    </source>
</evidence>
<accession>A0A7J7P5Z5</accession>
<dbReference type="Gene3D" id="3.80.10.10">
    <property type="entry name" value="Ribonuclease Inhibitor"/>
    <property type="match status" value="2"/>
</dbReference>
<evidence type="ECO:0000313" key="14">
    <source>
        <dbReference type="Proteomes" id="UP000541444"/>
    </source>
</evidence>
<keyword evidence="4" id="KW-0732">Signal</keyword>
<keyword evidence="3 11" id="KW-0812">Transmembrane</keyword>
<proteinExistence type="predicted"/>
<reference evidence="13 14" key="1">
    <citation type="journal article" date="2020" name="IScience">
        <title>Genome Sequencing of the Endangered Kingdonia uniflora (Circaeasteraceae, Ranunculales) Reveals Potential Mechanisms of Evolutionary Specialization.</title>
        <authorList>
            <person name="Sun Y."/>
            <person name="Deng T."/>
            <person name="Zhang A."/>
            <person name="Moore M.J."/>
            <person name="Landis J.B."/>
            <person name="Lin N."/>
            <person name="Zhang H."/>
            <person name="Zhang X."/>
            <person name="Huang J."/>
            <person name="Zhang X."/>
            <person name="Sun H."/>
            <person name="Wang H."/>
        </authorList>
    </citation>
    <scope>NUCLEOTIDE SEQUENCE [LARGE SCALE GENOMIC DNA]</scope>
    <source>
        <strain evidence="13">TB1705</strain>
        <tissue evidence="13">Leaf</tissue>
    </source>
</reference>